<dbReference type="PANTHER" id="PTHR10359">
    <property type="entry name" value="A/G-SPECIFIC ADENINE GLYCOSYLASE/ENDONUCLEASE III"/>
    <property type="match status" value="1"/>
</dbReference>
<dbReference type="CDD" id="cd00056">
    <property type="entry name" value="ENDO3c"/>
    <property type="match status" value="1"/>
</dbReference>
<dbReference type="PROSITE" id="PS00764">
    <property type="entry name" value="ENDONUCLEASE_III_1"/>
    <property type="match status" value="1"/>
</dbReference>
<dbReference type="InterPro" id="IPR005759">
    <property type="entry name" value="Nth"/>
</dbReference>
<keyword evidence="5" id="KW-0227">DNA damage</keyword>
<evidence type="ECO:0000256" key="10">
    <source>
        <dbReference type="ARBA" id="ARBA00023204"/>
    </source>
</evidence>
<dbReference type="FunFam" id="1.10.340.30:FF:000001">
    <property type="entry name" value="Endonuclease III"/>
    <property type="match status" value="1"/>
</dbReference>
<keyword evidence="9" id="KW-0238">DNA-binding</keyword>
<evidence type="ECO:0000256" key="2">
    <source>
        <dbReference type="ARBA" id="ARBA00008343"/>
    </source>
</evidence>
<evidence type="ECO:0000256" key="8">
    <source>
        <dbReference type="ARBA" id="ARBA00023014"/>
    </source>
</evidence>
<dbReference type="EMBL" id="VSSQ01002510">
    <property type="protein sequence ID" value="MPM15848.1"/>
    <property type="molecule type" value="Genomic_DNA"/>
</dbReference>
<evidence type="ECO:0000256" key="3">
    <source>
        <dbReference type="ARBA" id="ARBA00022485"/>
    </source>
</evidence>
<dbReference type="PANTHER" id="PTHR10359:SF18">
    <property type="entry name" value="ENDONUCLEASE III"/>
    <property type="match status" value="1"/>
</dbReference>
<dbReference type="InterPro" id="IPR011257">
    <property type="entry name" value="DNA_glycosylase"/>
</dbReference>
<keyword evidence="12" id="KW-0326">Glycosidase</keyword>
<keyword evidence="7" id="KW-0408">Iron</keyword>
<dbReference type="PIRSF" id="PIRSF001435">
    <property type="entry name" value="Nth"/>
    <property type="match status" value="1"/>
</dbReference>
<evidence type="ECO:0000256" key="5">
    <source>
        <dbReference type="ARBA" id="ARBA00022763"/>
    </source>
</evidence>
<dbReference type="EC" id="4.2.99.18" evidence="14"/>
<dbReference type="GO" id="GO:0003677">
    <property type="term" value="F:DNA binding"/>
    <property type="evidence" value="ECO:0007669"/>
    <property type="project" value="UniProtKB-KW"/>
</dbReference>
<evidence type="ECO:0000256" key="11">
    <source>
        <dbReference type="ARBA" id="ARBA00023239"/>
    </source>
</evidence>
<dbReference type="GO" id="GO:0019104">
    <property type="term" value="F:DNA N-glycosylase activity"/>
    <property type="evidence" value="ECO:0007669"/>
    <property type="project" value="UniProtKB-ARBA"/>
</dbReference>
<dbReference type="InterPro" id="IPR023170">
    <property type="entry name" value="HhH_base_excis_C"/>
</dbReference>
<dbReference type="InterPro" id="IPR003265">
    <property type="entry name" value="HhH-GPD_domain"/>
</dbReference>
<keyword evidence="14" id="KW-0540">Nuclease</keyword>
<dbReference type="InterPro" id="IPR003651">
    <property type="entry name" value="Endonuclease3_FeS-loop_motif"/>
</dbReference>
<dbReference type="FunFam" id="1.10.1670.10:FF:000001">
    <property type="entry name" value="Endonuclease III"/>
    <property type="match status" value="1"/>
</dbReference>
<dbReference type="SMART" id="SM00478">
    <property type="entry name" value="ENDO3c"/>
    <property type="match status" value="1"/>
</dbReference>
<dbReference type="GO" id="GO:0051539">
    <property type="term" value="F:4 iron, 4 sulfur cluster binding"/>
    <property type="evidence" value="ECO:0007669"/>
    <property type="project" value="UniProtKB-KW"/>
</dbReference>
<gene>
    <name evidence="14" type="primary">nth_24</name>
    <name evidence="14" type="ORF">SDC9_62221</name>
</gene>
<sequence length="220" mass="24548">MLTKAQKTEALAILARTYPNAKPALEFHTPFELLVATILSAQSTDVMVNLCTRELFPVANTPEQIAAMTEEELFPYIKRCGFFNTKGRHILETARILVIKYGGEVPADLELLQTLPGVGRKTANVVASNAFGIPAIAVDTHVFRVSNRIGLANAKNVEKTEEQLQKAIPREHWSQAHHWLIFHGRQICAARKPKCEICPLIDLCEFYKKSKAESTPKQPS</sequence>
<evidence type="ECO:0000313" key="14">
    <source>
        <dbReference type="EMBL" id="MPM15848.1"/>
    </source>
</evidence>
<dbReference type="GO" id="GO:0006285">
    <property type="term" value="P:base-excision repair, AP site formation"/>
    <property type="evidence" value="ECO:0007669"/>
    <property type="project" value="TreeGrafter"/>
</dbReference>
<dbReference type="Gene3D" id="1.10.1670.10">
    <property type="entry name" value="Helix-hairpin-Helix base-excision DNA repair enzymes (C-terminal)"/>
    <property type="match status" value="1"/>
</dbReference>
<dbReference type="HAMAP" id="MF_00942">
    <property type="entry name" value="Nth"/>
    <property type="match status" value="1"/>
</dbReference>
<keyword evidence="14" id="KW-0255">Endonuclease</keyword>
<dbReference type="Pfam" id="PF00633">
    <property type="entry name" value="HHH"/>
    <property type="match status" value="1"/>
</dbReference>
<evidence type="ECO:0000256" key="6">
    <source>
        <dbReference type="ARBA" id="ARBA00022801"/>
    </source>
</evidence>
<evidence type="ECO:0000259" key="13">
    <source>
        <dbReference type="SMART" id="SM00478"/>
    </source>
</evidence>
<dbReference type="SUPFAM" id="SSF48150">
    <property type="entry name" value="DNA-glycosylase"/>
    <property type="match status" value="1"/>
</dbReference>
<keyword evidence="10" id="KW-0234">DNA repair</keyword>
<evidence type="ECO:0000256" key="4">
    <source>
        <dbReference type="ARBA" id="ARBA00022723"/>
    </source>
</evidence>
<comment type="cofactor">
    <cofactor evidence="1">
        <name>[4Fe-4S] cluster</name>
        <dbReference type="ChEBI" id="CHEBI:49883"/>
    </cofactor>
</comment>
<reference evidence="14" key="1">
    <citation type="submission" date="2019-08" db="EMBL/GenBank/DDBJ databases">
        <authorList>
            <person name="Kucharzyk K."/>
            <person name="Murdoch R.W."/>
            <person name="Higgins S."/>
            <person name="Loffler F."/>
        </authorList>
    </citation>
    <scope>NUCLEOTIDE SEQUENCE</scope>
</reference>
<keyword evidence="11 14" id="KW-0456">Lyase</keyword>
<evidence type="ECO:0000256" key="9">
    <source>
        <dbReference type="ARBA" id="ARBA00023125"/>
    </source>
</evidence>
<dbReference type="Gene3D" id="1.10.340.30">
    <property type="entry name" value="Hypothetical protein, domain 2"/>
    <property type="match status" value="1"/>
</dbReference>
<comment type="caution">
    <text evidence="14">The sequence shown here is derived from an EMBL/GenBank/DDBJ whole genome shotgun (WGS) entry which is preliminary data.</text>
</comment>
<keyword evidence="6" id="KW-0378">Hydrolase</keyword>
<accession>A0A644XJ67</accession>
<organism evidence="14">
    <name type="scientific">bioreactor metagenome</name>
    <dbReference type="NCBI Taxonomy" id="1076179"/>
    <lineage>
        <taxon>unclassified sequences</taxon>
        <taxon>metagenomes</taxon>
        <taxon>ecological metagenomes</taxon>
    </lineage>
</organism>
<dbReference type="InterPro" id="IPR004036">
    <property type="entry name" value="Endonuclease-III-like_CS2"/>
</dbReference>
<evidence type="ECO:0000256" key="1">
    <source>
        <dbReference type="ARBA" id="ARBA00001966"/>
    </source>
</evidence>
<dbReference type="NCBIfam" id="TIGR01083">
    <property type="entry name" value="nth"/>
    <property type="match status" value="1"/>
</dbReference>
<keyword evidence="8" id="KW-0411">Iron-sulfur</keyword>
<dbReference type="GO" id="GO:0046872">
    <property type="term" value="F:metal ion binding"/>
    <property type="evidence" value="ECO:0007669"/>
    <property type="project" value="UniProtKB-KW"/>
</dbReference>
<comment type="similarity">
    <text evidence="2">Belongs to the Nth/MutY family.</text>
</comment>
<name>A0A644XJ67_9ZZZZ</name>
<dbReference type="SMART" id="SM00525">
    <property type="entry name" value="FES"/>
    <property type="match status" value="1"/>
</dbReference>
<evidence type="ECO:0000256" key="12">
    <source>
        <dbReference type="ARBA" id="ARBA00023295"/>
    </source>
</evidence>
<keyword evidence="3" id="KW-0004">4Fe-4S</keyword>
<feature type="domain" description="HhH-GPD" evidence="13">
    <location>
        <begin position="39"/>
        <end position="186"/>
    </location>
</feature>
<dbReference type="InterPro" id="IPR004035">
    <property type="entry name" value="Endouclease-III_FeS-bd_BS"/>
</dbReference>
<protein>
    <submittedName>
        <fullName evidence="14">Endonuclease III</fullName>
        <ecNumber evidence="14">4.2.99.18</ecNumber>
    </submittedName>
</protein>
<proteinExistence type="inferred from homology"/>
<dbReference type="InterPro" id="IPR000445">
    <property type="entry name" value="HhH_motif"/>
</dbReference>
<dbReference type="PROSITE" id="PS01155">
    <property type="entry name" value="ENDONUCLEASE_III_2"/>
    <property type="match status" value="1"/>
</dbReference>
<dbReference type="Pfam" id="PF10576">
    <property type="entry name" value="EndIII_4Fe-2S"/>
    <property type="match status" value="1"/>
</dbReference>
<keyword evidence="4" id="KW-0479">Metal-binding</keyword>
<dbReference type="GO" id="GO:0140078">
    <property type="term" value="F:class I DNA-(apurinic or apyrimidinic site) endonuclease activity"/>
    <property type="evidence" value="ECO:0007669"/>
    <property type="project" value="UniProtKB-EC"/>
</dbReference>
<dbReference type="Pfam" id="PF00730">
    <property type="entry name" value="HhH-GPD"/>
    <property type="match status" value="1"/>
</dbReference>
<dbReference type="AlphaFoldDB" id="A0A644XJ67"/>
<evidence type="ECO:0000256" key="7">
    <source>
        <dbReference type="ARBA" id="ARBA00023004"/>
    </source>
</evidence>